<evidence type="ECO:0000256" key="6">
    <source>
        <dbReference type="SAM" id="Phobius"/>
    </source>
</evidence>
<dbReference type="GO" id="GO:0000155">
    <property type="term" value="F:phosphorelay sensor kinase activity"/>
    <property type="evidence" value="ECO:0007669"/>
    <property type="project" value="InterPro"/>
</dbReference>
<dbReference type="SUPFAM" id="SSF47384">
    <property type="entry name" value="Homodimeric domain of signal transducing histidine kinase"/>
    <property type="match status" value="1"/>
</dbReference>
<dbReference type="InterPro" id="IPR036097">
    <property type="entry name" value="HisK_dim/P_sf"/>
</dbReference>
<dbReference type="Pfam" id="PF00072">
    <property type="entry name" value="Response_reg"/>
    <property type="match status" value="1"/>
</dbReference>
<dbReference type="FunFam" id="3.30.565.10:FF:000078">
    <property type="entry name" value="Two-component sensor histidine kinase"/>
    <property type="match status" value="1"/>
</dbReference>
<dbReference type="InterPro" id="IPR003594">
    <property type="entry name" value="HATPase_dom"/>
</dbReference>
<dbReference type="InterPro" id="IPR011006">
    <property type="entry name" value="CheY-like_superfamily"/>
</dbReference>
<evidence type="ECO:0000256" key="4">
    <source>
        <dbReference type="PROSITE-ProRule" id="PRU00169"/>
    </source>
</evidence>
<organism evidence="9 10">
    <name type="scientific">Marinobacter salarius</name>
    <dbReference type="NCBI Taxonomy" id="1420917"/>
    <lineage>
        <taxon>Bacteria</taxon>
        <taxon>Pseudomonadati</taxon>
        <taxon>Pseudomonadota</taxon>
        <taxon>Gammaproteobacteria</taxon>
        <taxon>Pseudomonadales</taxon>
        <taxon>Marinobacteraceae</taxon>
        <taxon>Marinobacter</taxon>
    </lineage>
</organism>
<dbReference type="CDD" id="cd00082">
    <property type="entry name" value="HisKA"/>
    <property type="match status" value="1"/>
</dbReference>
<gene>
    <name evidence="9" type="primary">rcsC</name>
    <name evidence="9" type="ORF">MARSALSMR5_01767</name>
</gene>
<name>A0A1W6K8U2_9GAMM</name>
<evidence type="ECO:0000313" key="9">
    <source>
        <dbReference type="EMBL" id="ARM83848.1"/>
    </source>
</evidence>
<dbReference type="SMART" id="SM00387">
    <property type="entry name" value="HATPase_c"/>
    <property type="match status" value="1"/>
</dbReference>
<accession>A0A1W6K8U2</accession>
<dbReference type="Proteomes" id="UP000193100">
    <property type="component" value="Chromosome"/>
</dbReference>
<feature type="domain" description="Histidine kinase" evidence="7">
    <location>
        <begin position="298"/>
        <end position="514"/>
    </location>
</feature>
<dbReference type="InterPro" id="IPR001789">
    <property type="entry name" value="Sig_transdc_resp-reg_receiver"/>
</dbReference>
<dbReference type="EMBL" id="CP020931">
    <property type="protein sequence ID" value="ARM83848.1"/>
    <property type="molecule type" value="Genomic_DNA"/>
</dbReference>
<evidence type="ECO:0000256" key="2">
    <source>
        <dbReference type="ARBA" id="ARBA00012438"/>
    </source>
</evidence>
<reference evidence="9 10" key="1">
    <citation type="submission" date="2017-04" db="EMBL/GenBank/DDBJ databases">
        <title>Genome Sequence of Marinobacter salarius strain SMR5 Isolated from a culture of the Diatom Skeletonema marinoi.</title>
        <authorList>
            <person name="Topel M."/>
            <person name="Pinder M.I.M."/>
            <person name="Johansson O.N."/>
            <person name="Kourtchenko O."/>
            <person name="Godhe A."/>
            <person name="Clarke A.K."/>
        </authorList>
    </citation>
    <scope>NUCLEOTIDE SEQUENCE [LARGE SCALE GENOMIC DNA]</scope>
    <source>
        <strain evidence="9 10">SMR5</strain>
    </source>
</reference>
<feature type="coiled-coil region" evidence="5">
    <location>
        <begin position="239"/>
        <end position="270"/>
    </location>
</feature>
<keyword evidence="5" id="KW-0175">Coiled coil</keyword>
<evidence type="ECO:0000256" key="3">
    <source>
        <dbReference type="ARBA" id="ARBA00022553"/>
    </source>
</evidence>
<dbReference type="PANTHER" id="PTHR45339">
    <property type="entry name" value="HYBRID SIGNAL TRANSDUCTION HISTIDINE KINASE J"/>
    <property type="match status" value="1"/>
</dbReference>
<dbReference type="PRINTS" id="PR00344">
    <property type="entry name" value="BCTRLSENSOR"/>
</dbReference>
<feature type="transmembrane region" description="Helical" evidence="6">
    <location>
        <begin position="18"/>
        <end position="39"/>
    </location>
</feature>
<feature type="modified residue" description="4-aspartylphosphate" evidence="4">
    <location>
        <position position="703"/>
    </location>
</feature>
<evidence type="ECO:0000313" key="10">
    <source>
        <dbReference type="Proteomes" id="UP000193100"/>
    </source>
</evidence>
<dbReference type="PROSITE" id="PS50109">
    <property type="entry name" value="HIS_KIN"/>
    <property type="match status" value="1"/>
</dbReference>
<keyword evidence="9" id="KW-0808">Transferase</keyword>
<dbReference type="SUPFAM" id="SSF55874">
    <property type="entry name" value="ATPase domain of HSP90 chaperone/DNA topoisomerase II/histidine kinase"/>
    <property type="match status" value="1"/>
</dbReference>
<dbReference type="InterPro" id="IPR036890">
    <property type="entry name" value="HATPase_C_sf"/>
</dbReference>
<keyword evidence="3 4" id="KW-0597">Phosphoprotein</keyword>
<sequence>MTTAFQKRLSYRLTRDTVLIAMVLGLVLNIVQVTLDYFSARDSMEQEIRALIEISHSPASQIAYNIDIRLAEELLDGLLRHPATIDARIIDNNGQTMAAASQSSPDSRYRWISDLLFGDSRVFSQELVVPQLSDLSLGSLTVTIDTYHYGLLFLQRAGYTVISGLLKSLVLTAALLFIFFFVLTRPMLNVIGALSRVKAETPEKVRLPVPENHREDEIGLMVGVINQHLETIDSSLAQLRMAESAMKNYSSQLEQEVEDRTREISEKNDALQRGNRALVRAKEDAVRRARARANFLASMSHEIRTPLNGVLGMLGLALEGDMEQAQRNRLEIALNAGQSLLGLLNDILDISKVEAGKLSLENIPFSLRNLVEECATLHAQQARRKNIDVVADIDCDLPESFLGDPTRTRQILNNLLSNAIKFTEQGFVRIHATRYNGNVRIDVVDTGIGMSKEGLHRIFSPFSQADSDTTRLYGGTGLGLTLCRQLVERMHGQILVDSEEHEGTHFTVNLPLPVHDEQESQPSMPAIPGLLQQVGVDIGMPRDYPHRTPIEHQLRAWGIPLREAAPDGEGILMIAANESDETAAQLASSWSGTGIILVDRDGSAHPTKDRQILSMPLRREQLYRTLCRAAGLDTGDRARIIETPAGVSRTLNLLLVEDNQVNQVVASSMLKKLGHTVTLAENGKQALEALQQSERRFDIVLMDCQMPVMDGYEATRNIRENPEWQDLPVIAVTANVMQGDRDDCLESGMNDYITKPYNRADLKSIIDRWAPPQPPED</sequence>
<keyword evidence="6" id="KW-1133">Transmembrane helix</keyword>
<keyword evidence="6" id="KW-0472">Membrane</keyword>
<dbReference type="CDD" id="cd17546">
    <property type="entry name" value="REC_hyHK_CKI1_RcsC-like"/>
    <property type="match status" value="1"/>
</dbReference>
<feature type="transmembrane region" description="Helical" evidence="6">
    <location>
        <begin position="164"/>
        <end position="183"/>
    </location>
</feature>
<dbReference type="PANTHER" id="PTHR45339:SF5">
    <property type="entry name" value="HISTIDINE KINASE"/>
    <property type="match status" value="1"/>
</dbReference>
<dbReference type="PROSITE" id="PS50110">
    <property type="entry name" value="RESPONSE_REGULATORY"/>
    <property type="match status" value="1"/>
</dbReference>
<dbReference type="InterPro" id="IPR003661">
    <property type="entry name" value="HisK_dim/P_dom"/>
</dbReference>
<dbReference type="CDD" id="cd16922">
    <property type="entry name" value="HATPase_EvgS-ArcB-TorS-like"/>
    <property type="match status" value="1"/>
</dbReference>
<comment type="catalytic activity">
    <reaction evidence="1">
        <text>ATP + protein L-histidine = ADP + protein N-phospho-L-histidine.</text>
        <dbReference type="EC" id="2.7.13.3"/>
    </reaction>
</comment>
<dbReference type="AlphaFoldDB" id="A0A1W6K8U2"/>
<evidence type="ECO:0000259" key="8">
    <source>
        <dbReference type="PROSITE" id="PS50110"/>
    </source>
</evidence>
<dbReference type="SUPFAM" id="SSF52172">
    <property type="entry name" value="CheY-like"/>
    <property type="match status" value="1"/>
</dbReference>
<evidence type="ECO:0000256" key="1">
    <source>
        <dbReference type="ARBA" id="ARBA00000085"/>
    </source>
</evidence>
<dbReference type="EC" id="2.7.13.3" evidence="2"/>
<dbReference type="SMART" id="SM00448">
    <property type="entry name" value="REC"/>
    <property type="match status" value="1"/>
</dbReference>
<dbReference type="InterPro" id="IPR004358">
    <property type="entry name" value="Sig_transdc_His_kin-like_C"/>
</dbReference>
<dbReference type="Pfam" id="PF02518">
    <property type="entry name" value="HATPase_c"/>
    <property type="match status" value="1"/>
</dbReference>
<dbReference type="Gene3D" id="3.30.565.10">
    <property type="entry name" value="Histidine kinase-like ATPase, C-terminal domain"/>
    <property type="match status" value="1"/>
</dbReference>
<evidence type="ECO:0000259" key="7">
    <source>
        <dbReference type="PROSITE" id="PS50109"/>
    </source>
</evidence>
<feature type="domain" description="Response regulatory" evidence="8">
    <location>
        <begin position="652"/>
        <end position="770"/>
    </location>
</feature>
<dbReference type="InterPro" id="IPR005467">
    <property type="entry name" value="His_kinase_dom"/>
</dbReference>
<keyword evidence="6" id="KW-0812">Transmembrane</keyword>
<dbReference type="SMART" id="SM00388">
    <property type="entry name" value="HisKA"/>
    <property type="match status" value="1"/>
</dbReference>
<keyword evidence="9" id="KW-0418">Kinase</keyword>
<protein>
    <recommendedName>
        <fullName evidence="2">histidine kinase</fullName>
        <ecNumber evidence="2">2.7.13.3</ecNumber>
    </recommendedName>
</protein>
<proteinExistence type="predicted"/>
<evidence type="ECO:0000256" key="5">
    <source>
        <dbReference type="SAM" id="Coils"/>
    </source>
</evidence>
<dbReference type="Gene3D" id="3.40.50.2300">
    <property type="match status" value="1"/>
</dbReference>
<dbReference type="Gene3D" id="1.10.287.130">
    <property type="match status" value="1"/>
</dbReference>
<dbReference type="Pfam" id="PF00512">
    <property type="entry name" value="HisKA"/>
    <property type="match status" value="1"/>
</dbReference>